<protein>
    <submittedName>
        <fullName evidence="1">Uncharacterized protein</fullName>
    </submittedName>
</protein>
<accession>A0A382GX73</accession>
<feature type="non-terminal residue" evidence="1">
    <location>
        <position position="1"/>
    </location>
</feature>
<dbReference type="AlphaFoldDB" id="A0A382GX73"/>
<sequence length="33" mass="3645">VLNKRSRNSKSEFNVAADKPSTDQLISLQLITA</sequence>
<dbReference type="EMBL" id="UINC01057946">
    <property type="protein sequence ID" value="SVB79650.1"/>
    <property type="molecule type" value="Genomic_DNA"/>
</dbReference>
<reference evidence="1" key="1">
    <citation type="submission" date="2018-05" db="EMBL/GenBank/DDBJ databases">
        <authorList>
            <person name="Lanie J.A."/>
            <person name="Ng W.-L."/>
            <person name="Kazmierczak K.M."/>
            <person name="Andrzejewski T.M."/>
            <person name="Davidsen T.M."/>
            <person name="Wayne K.J."/>
            <person name="Tettelin H."/>
            <person name="Glass J.I."/>
            <person name="Rusch D."/>
            <person name="Podicherti R."/>
            <person name="Tsui H.-C.T."/>
            <person name="Winkler M.E."/>
        </authorList>
    </citation>
    <scope>NUCLEOTIDE SEQUENCE</scope>
</reference>
<name>A0A382GX73_9ZZZZ</name>
<evidence type="ECO:0000313" key="1">
    <source>
        <dbReference type="EMBL" id="SVB79650.1"/>
    </source>
</evidence>
<gene>
    <name evidence="1" type="ORF">METZ01_LOCUS232504</name>
</gene>
<organism evidence="1">
    <name type="scientific">marine metagenome</name>
    <dbReference type="NCBI Taxonomy" id="408172"/>
    <lineage>
        <taxon>unclassified sequences</taxon>
        <taxon>metagenomes</taxon>
        <taxon>ecological metagenomes</taxon>
    </lineage>
</organism>
<proteinExistence type="predicted"/>